<dbReference type="Proteomes" id="UP000001409">
    <property type="component" value="Chromosome"/>
</dbReference>
<evidence type="ECO:0000313" key="3">
    <source>
        <dbReference type="EMBL" id="BAC19025.1"/>
    </source>
</evidence>
<keyword evidence="1" id="KW-0472">Membrane</keyword>
<name>Q8FNC9_COREF</name>
<organism evidence="3 4">
    <name type="scientific">Corynebacterium efficiens (strain DSM 44549 / YS-314 / AJ 12310 / JCM 11189 / NBRC 100395)</name>
    <dbReference type="NCBI Taxonomy" id="196164"/>
    <lineage>
        <taxon>Bacteria</taxon>
        <taxon>Bacillati</taxon>
        <taxon>Actinomycetota</taxon>
        <taxon>Actinomycetes</taxon>
        <taxon>Mycobacteriales</taxon>
        <taxon>Corynebacteriaceae</taxon>
        <taxon>Corynebacterium</taxon>
    </lineage>
</organism>
<dbReference type="eggNOG" id="ENOG5031QK0">
    <property type="taxonomic scope" value="Bacteria"/>
</dbReference>
<protein>
    <submittedName>
        <fullName evidence="3">Uncharacterized protein</fullName>
    </submittedName>
</protein>
<accession>C8NQH8</accession>
<feature type="transmembrane region" description="Helical" evidence="1">
    <location>
        <begin position="59"/>
        <end position="81"/>
    </location>
</feature>
<dbReference type="HOGENOM" id="CLU_183609_0_0_11"/>
<sequence>MPLKEDPMSHRFRSAVVALSTAALLSGAIATPAQAQSEVPEPQFTTEMLSSVLPEPIREVLWLVFAVPVIGSSILSSAIGIPQCGLHDTRAC</sequence>
<keyword evidence="1" id="KW-1133">Transmembrane helix</keyword>
<dbReference type="AlphaFoldDB" id="Q8FNC9"/>
<feature type="signal peptide" evidence="2">
    <location>
        <begin position="1"/>
        <end position="35"/>
    </location>
</feature>
<evidence type="ECO:0000256" key="1">
    <source>
        <dbReference type="SAM" id="Phobius"/>
    </source>
</evidence>
<evidence type="ECO:0000313" key="4">
    <source>
        <dbReference type="Proteomes" id="UP000001409"/>
    </source>
</evidence>
<accession>Q8FNC9</accession>
<feature type="chain" id="PRO_5004307533" evidence="2">
    <location>
        <begin position="36"/>
        <end position="92"/>
    </location>
</feature>
<keyword evidence="1" id="KW-0812">Transmembrane</keyword>
<reference evidence="3 4" key="1">
    <citation type="journal article" date="2003" name="Genome Res.">
        <title>Comparative complete genome sequence analysis of the amino acid replacements responsible for the thermostability of Corynebacterium efficiens.</title>
        <authorList>
            <person name="Nishio Y."/>
            <person name="Nakamura Y."/>
            <person name="Kawarabayasi Y."/>
            <person name="Usuda Y."/>
            <person name="Kimura E."/>
            <person name="Sugimoto S."/>
            <person name="Matsui K."/>
            <person name="Yamagishi A."/>
            <person name="Kikuchi H."/>
            <person name="Ikeo K."/>
            <person name="Gojobori T."/>
        </authorList>
    </citation>
    <scope>NUCLEOTIDE SEQUENCE [LARGE SCALE GENOMIC DNA]</scope>
    <source>
        <strain evidence="4">DSM 44549 / YS-314 / AJ 12310 / JCM 11189 / NBRC 100395</strain>
    </source>
</reference>
<keyword evidence="2" id="KW-0732">Signal</keyword>
<dbReference type="OrthoDB" id="4428182at2"/>
<keyword evidence="4" id="KW-1185">Reference proteome</keyword>
<dbReference type="EMBL" id="BA000035">
    <property type="protein sequence ID" value="BAC19025.1"/>
    <property type="molecule type" value="Genomic_DNA"/>
</dbReference>
<proteinExistence type="predicted"/>
<evidence type="ECO:0000256" key="2">
    <source>
        <dbReference type="SAM" id="SignalP"/>
    </source>
</evidence>
<dbReference type="KEGG" id="cef:CE2215"/>